<gene>
    <name evidence="2" type="ORF">FM105_03375</name>
</gene>
<keyword evidence="1" id="KW-1133">Transmembrane helix</keyword>
<accession>A0A1X6X2J3</accession>
<dbReference type="Proteomes" id="UP000196581">
    <property type="component" value="Unassembled WGS sequence"/>
</dbReference>
<feature type="transmembrane region" description="Helical" evidence="1">
    <location>
        <begin position="28"/>
        <end position="47"/>
    </location>
</feature>
<keyword evidence="1" id="KW-0472">Membrane</keyword>
<proteinExistence type="predicted"/>
<organism evidence="2 3">
    <name type="scientific">Brevibacterium yomogidense</name>
    <dbReference type="NCBI Taxonomy" id="946573"/>
    <lineage>
        <taxon>Bacteria</taxon>
        <taxon>Bacillati</taxon>
        <taxon>Actinomycetota</taxon>
        <taxon>Actinomycetes</taxon>
        <taxon>Micrococcales</taxon>
        <taxon>Brevibacteriaceae</taxon>
        <taxon>Brevibacterium</taxon>
    </lineage>
</organism>
<protein>
    <submittedName>
        <fullName evidence="2">Uncharacterized protein</fullName>
    </submittedName>
</protein>
<keyword evidence="3" id="KW-1185">Reference proteome</keyword>
<evidence type="ECO:0000313" key="2">
    <source>
        <dbReference type="EMBL" id="SLM92846.1"/>
    </source>
</evidence>
<reference evidence="3" key="1">
    <citation type="submission" date="2017-02" db="EMBL/GenBank/DDBJ databases">
        <authorList>
            <person name="Dridi B."/>
        </authorList>
    </citation>
    <scope>NUCLEOTIDE SEQUENCE [LARGE SCALE GENOMIC DNA]</scope>
    <source>
        <strain evidence="3">B Co 03.10</strain>
    </source>
</reference>
<dbReference type="AlphaFoldDB" id="A0A1X6X2J3"/>
<dbReference type="RefSeq" id="WP_087004727.1">
    <property type="nucleotide sequence ID" value="NZ_FWFF01000003.1"/>
</dbReference>
<sequence length="71" mass="7582">MGNRRYSPAVGLPIALSVLNSTEVAVPAVIYSILIYVLASAFGFVTSRETRTAAGRRTSSKTFCVDSSPWA</sequence>
<evidence type="ECO:0000313" key="3">
    <source>
        <dbReference type="Proteomes" id="UP000196581"/>
    </source>
</evidence>
<dbReference type="EMBL" id="FWFF01000003">
    <property type="protein sequence ID" value="SLM92846.1"/>
    <property type="molecule type" value="Genomic_DNA"/>
</dbReference>
<keyword evidence="1" id="KW-0812">Transmembrane</keyword>
<name>A0A1X6X2J3_9MICO</name>
<evidence type="ECO:0000256" key="1">
    <source>
        <dbReference type="SAM" id="Phobius"/>
    </source>
</evidence>